<proteinExistence type="predicted"/>
<accession>A0A8H6VLP6</accession>
<reference evidence="3" key="1">
    <citation type="submission" date="2020-04" db="EMBL/GenBank/DDBJ databases">
        <title>Draft genome resource of the tomato pathogen Pseudocercospora fuligena.</title>
        <authorList>
            <person name="Zaccaron A."/>
        </authorList>
    </citation>
    <scope>NUCLEOTIDE SEQUENCE</scope>
    <source>
        <strain evidence="3">PF001</strain>
    </source>
</reference>
<feature type="compositionally biased region" description="Pro residues" evidence="1">
    <location>
        <begin position="584"/>
        <end position="596"/>
    </location>
</feature>
<dbReference type="AlphaFoldDB" id="A0A8H6VLP6"/>
<dbReference type="PROSITE" id="PS50181">
    <property type="entry name" value="FBOX"/>
    <property type="match status" value="1"/>
</dbReference>
<feature type="domain" description="F-box" evidence="2">
    <location>
        <begin position="18"/>
        <end position="67"/>
    </location>
</feature>
<dbReference type="InterPro" id="IPR001810">
    <property type="entry name" value="F-box_dom"/>
</dbReference>
<dbReference type="CDD" id="cd09917">
    <property type="entry name" value="F-box_SF"/>
    <property type="match status" value="1"/>
</dbReference>
<dbReference type="EMBL" id="JABCIY010000019">
    <property type="protein sequence ID" value="KAF7197008.1"/>
    <property type="molecule type" value="Genomic_DNA"/>
</dbReference>
<feature type="compositionally biased region" description="Polar residues" evidence="1">
    <location>
        <begin position="605"/>
        <end position="644"/>
    </location>
</feature>
<gene>
    <name evidence="3" type="ORF">HII31_01433</name>
</gene>
<sequence>MATSSVPLSATTTGVDASSKLASLPEELLANIAVKLGSDDLGSLRLTCKSIEARVLYDFAKEYFEEKCFMFTTASLRCLLNISNSEKLGPHLRHVYFITASFPHRALDCSHASCCCSWQPTTRQREAYIEYMHDQERLRKTKDDLKLLTEAFNKLPALKGLTFVDHLSTLANKTAQCYGYNKVMRTTNKSPSFAPVTEAVNGEYFPWLTHVFQTVMTAVANSGIESLLTFETNFKNQMHGISPSSDLRLKQEVLDKLAQCFTNLESFSLQIRTQYLRYRRKDTEKDYARAYKYAKSFSAVLKAAHSARLDFDYLESTGPICKAITASLDFGSLSNLSLENLCIEAKILGSIICRLNSVEKLTFHAIDLTRGSWVSILKAVGQLPAVNHLHLQFLQQGMQKVYFLPQPEESDEVGGEPTIDPFFGTGAFGDNEDDNWTEEEDATDDEPPDLIAQDAIEEPQISKVHPKESDISTASKPNTTKKCLEYTGEDYKAPGRNADQERGYYVCLSSREEIEAQLPKFVEQCNLGDSYDQEMDFGNLLNIPGLPNAGVVTLPMVAGGPGGNGPQGGLNAIMNQLNALLGPAGPPPPFAAPQNPPGANNTAPSQQSTQTAAGALQIPSTNSAPASTPNATNTSNAINHTPTETVPGEWVNDVD</sequence>
<organism evidence="3 4">
    <name type="scientific">Pseudocercospora fuligena</name>
    <dbReference type="NCBI Taxonomy" id="685502"/>
    <lineage>
        <taxon>Eukaryota</taxon>
        <taxon>Fungi</taxon>
        <taxon>Dikarya</taxon>
        <taxon>Ascomycota</taxon>
        <taxon>Pezizomycotina</taxon>
        <taxon>Dothideomycetes</taxon>
        <taxon>Dothideomycetidae</taxon>
        <taxon>Mycosphaerellales</taxon>
        <taxon>Mycosphaerellaceae</taxon>
        <taxon>Pseudocercospora</taxon>
    </lineage>
</organism>
<evidence type="ECO:0000256" key="1">
    <source>
        <dbReference type="SAM" id="MobiDB-lite"/>
    </source>
</evidence>
<evidence type="ECO:0000259" key="2">
    <source>
        <dbReference type="PROSITE" id="PS50181"/>
    </source>
</evidence>
<dbReference type="Proteomes" id="UP000660729">
    <property type="component" value="Unassembled WGS sequence"/>
</dbReference>
<evidence type="ECO:0000313" key="3">
    <source>
        <dbReference type="EMBL" id="KAF7197008.1"/>
    </source>
</evidence>
<keyword evidence="4" id="KW-1185">Reference proteome</keyword>
<feature type="region of interest" description="Disordered" evidence="1">
    <location>
        <begin position="579"/>
        <end position="655"/>
    </location>
</feature>
<protein>
    <recommendedName>
        <fullName evidence="2">F-box domain-containing protein</fullName>
    </recommendedName>
</protein>
<comment type="caution">
    <text evidence="3">The sequence shown here is derived from an EMBL/GenBank/DDBJ whole genome shotgun (WGS) entry which is preliminary data.</text>
</comment>
<evidence type="ECO:0000313" key="4">
    <source>
        <dbReference type="Proteomes" id="UP000660729"/>
    </source>
</evidence>
<name>A0A8H6VLP6_9PEZI</name>
<dbReference type="OrthoDB" id="5279008at2759"/>